<feature type="binding site" evidence="7">
    <location>
        <position position="228"/>
    </location>
    <ligand>
        <name>substrate</name>
    </ligand>
</feature>
<feature type="binding site" evidence="8">
    <location>
        <position position="29"/>
    </location>
    <ligand>
        <name>Mg(2+)</name>
        <dbReference type="ChEBI" id="CHEBI:18420"/>
    </ligand>
</feature>
<feature type="active site" description="Proton donor" evidence="6">
    <location>
        <position position="31"/>
    </location>
</feature>
<evidence type="ECO:0000256" key="5">
    <source>
        <dbReference type="PIRNR" id="PIRNR000915"/>
    </source>
</evidence>
<reference evidence="9 10" key="1">
    <citation type="journal article" date="2004" name="Science">
        <title>The Ashbya gossypii genome as a tool for mapping the ancient Saccharomyces cerevisiae genome.</title>
        <authorList>
            <person name="Dietrich F.S."/>
            <person name="Voegeli S."/>
            <person name="Brachat S."/>
            <person name="Lerch A."/>
            <person name="Gates K."/>
            <person name="Steiner S."/>
            <person name="Mohr C."/>
            <person name="Pohlmann R."/>
            <person name="Luedi P."/>
            <person name="Choi S."/>
            <person name="Wing R.A."/>
            <person name="Flavier A."/>
            <person name="Gaffney T.D."/>
            <person name="Philippsen P."/>
        </authorList>
    </citation>
    <scope>NUCLEOTIDE SEQUENCE [LARGE SCALE GENOMIC DNA]</scope>
    <source>
        <strain evidence="10">ATCC 10895 / CBS 109.51 / FGSC 9923 / NRRL Y-1056</strain>
    </source>
</reference>
<feature type="binding site" evidence="8">
    <location>
        <position position="253"/>
    </location>
    <ligand>
        <name>Mg(2+)</name>
        <dbReference type="ChEBI" id="CHEBI:18420"/>
    </ligand>
</feature>
<reference evidence="10" key="2">
    <citation type="journal article" date="2013" name="G3 (Bethesda)">
        <title>Genomes of Ashbya fungi isolated from insects reveal four mating-type loci, numerous translocations, lack of transposons, and distinct gene duplications.</title>
        <authorList>
            <person name="Dietrich F.S."/>
            <person name="Voegeli S."/>
            <person name="Kuo S."/>
            <person name="Philippsen P."/>
        </authorList>
    </citation>
    <scope>GENOME REANNOTATION</scope>
    <source>
        <strain evidence="10">ATCC 10895 / CBS 109.51 / FGSC 9923 / NRRL Y-1056</strain>
    </source>
</reference>
<dbReference type="GO" id="GO:0005737">
    <property type="term" value="C:cytoplasm"/>
    <property type="evidence" value="ECO:0000318"/>
    <property type="project" value="GO_Central"/>
</dbReference>
<organism evidence="9 10">
    <name type="scientific">Eremothecium gossypii (strain ATCC 10895 / CBS 109.51 / FGSC 9923 / NRRL Y-1056)</name>
    <name type="common">Yeast</name>
    <name type="synonym">Ashbya gossypii</name>
    <dbReference type="NCBI Taxonomy" id="284811"/>
    <lineage>
        <taxon>Eukaryota</taxon>
        <taxon>Fungi</taxon>
        <taxon>Dikarya</taxon>
        <taxon>Ascomycota</taxon>
        <taxon>Saccharomycotina</taxon>
        <taxon>Saccharomycetes</taxon>
        <taxon>Saccharomycetales</taxon>
        <taxon>Saccharomycetaceae</taxon>
        <taxon>Eremothecium</taxon>
    </lineage>
</organism>
<evidence type="ECO:0000256" key="6">
    <source>
        <dbReference type="PIRSR" id="PIRSR000915-1"/>
    </source>
</evidence>
<dbReference type="Proteomes" id="UP000000591">
    <property type="component" value="Chromosome II"/>
</dbReference>
<dbReference type="GeneID" id="4618843"/>
<evidence type="ECO:0000256" key="2">
    <source>
        <dbReference type="ARBA" id="ARBA00050247"/>
    </source>
</evidence>
<dbReference type="OMA" id="AGLDFHI"/>
<accession>Q75E54</accession>
<dbReference type="FunCoup" id="Q75E54">
    <property type="interactions" value="559"/>
</dbReference>
<evidence type="ECO:0000256" key="1">
    <source>
        <dbReference type="ARBA" id="ARBA00022801"/>
    </source>
</evidence>
<protein>
    <recommendedName>
        <fullName evidence="4 5">4-nitrophenylphosphatase</fullName>
        <shortName evidence="5">PNPPase</shortName>
        <ecNumber evidence="3 5">3.1.3.41</ecNumber>
    </recommendedName>
</protein>
<dbReference type="PANTHER" id="PTHR19288:SF46">
    <property type="entry name" value="HALOACID DEHALOGENASE-LIKE HYDROLASE DOMAIN-CONTAINING PROTEIN 2"/>
    <property type="match status" value="1"/>
</dbReference>
<dbReference type="InterPro" id="IPR023214">
    <property type="entry name" value="HAD_sf"/>
</dbReference>
<dbReference type="AlphaFoldDB" id="Q75E54"/>
<dbReference type="FunFam" id="3.40.50.1000:FF:000039">
    <property type="entry name" value="Phosphoglycolate phosphatase"/>
    <property type="match status" value="1"/>
</dbReference>
<evidence type="ECO:0000313" key="9">
    <source>
        <dbReference type="EMBL" id="AAS50587.1"/>
    </source>
</evidence>
<dbReference type="KEGG" id="ago:AGOS_ABL184W"/>
<evidence type="ECO:0000256" key="3">
    <source>
        <dbReference type="ARBA" id="ARBA00066659"/>
    </source>
</evidence>
<evidence type="ECO:0000256" key="7">
    <source>
        <dbReference type="PIRSR" id="PIRSR000915-2"/>
    </source>
</evidence>
<comment type="cofactor">
    <cofactor evidence="8">
        <name>Mg(2+)</name>
        <dbReference type="ChEBI" id="CHEBI:18420"/>
    </cofactor>
    <text evidence="8">Divalent metal ions. Mg(2+) is the most effective.</text>
</comment>
<dbReference type="NCBIfam" id="TIGR01452">
    <property type="entry name" value="PGP_euk"/>
    <property type="match status" value="1"/>
</dbReference>
<dbReference type="InterPro" id="IPR036412">
    <property type="entry name" value="HAD-like_sf"/>
</dbReference>
<name>Q75E54_EREGS</name>
<gene>
    <name evidence="9" type="ORF">AGOS_ABL184W</name>
</gene>
<dbReference type="EMBL" id="AE016815">
    <property type="protein sequence ID" value="AAS50587.1"/>
    <property type="molecule type" value="Genomic_DNA"/>
</dbReference>
<dbReference type="InterPro" id="IPR006357">
    <property type="entry name" value="HAD-SF_hydro_IIA"/>
</dbReference>
<evidence type="ECO:0000313" key="10">
    <source>
        <dbReference type="Proteomes" id="UP000000591"/>
    </source>
</evidence>
<dbReference type="PANTHER" id="PTHR19288">
    <property type="entry name" value="4-NITROPHENYLPHOSPHATASE-RELATED"/>
    <property type="match status" value="1"/>
</dbReference>
<dbReference type="PIRSF" id="PIRSF000915">
    <property type="entry name" value="PGP-type_phosphatase"/>
    <property type="match status" value="1"/>
</dbReference>
<keyword evidence="8" id="KW-0479">Metal-binding</keyword>
<evidence type="ECO:0000256" key="8">
    <source>
        <dbReference type="PIRSR" id="PIRSR000915-3"/>
    </source>
</evidence>
<feature type="active site" description="Nucleophile" evidence="6">
    <location>
        <position position="29"/>
    </location>
</feature>
<dbReference type="EC" id="3.1.3.41" evidence="3 5"/>
<dbReference type="Pfam" id="PF13344">
    <property type="entry name" value="Hydrolase_6"/>
    <property type="match status" value="1"/>
</dbReference>
<keyword evidence="10" id="KW-1185">Reference proteome</keyword>
<dbReference type="GO" id="GO:0005975">
    <property type="term" value="P:carbohydrate metabolic process"/>
    <property type="evidence" value="ECO:0007669"/>
    <property type="project" value="EnsemblFungi"/>
</dbReference>
<dbReference type="OrthoDB" id="413953at2759"/>
<dbReference type="NCBIfam" id="TIGR01460">
    <property type="entry name" value="HAD-SF-IIA"/>
    <property type="match status" value="1"/>
</dbReference>
<dbReference type="GO" id="GO:0004035">
    <property type="term" value="F:alkaline phosphatase activity"/>
    <property type="evidence" value="ECO:0000318"/>
    <property type="project" value="GO_Central"/>
</dbReference>
<dbReference type="Gene3D" id="3.40.50.1000">
    <property type="entry name" value="HAD superfamily/HAD-like"/>
    <property type="match status" value="2"/>
</dbReference>
<dbReference type="Pfam" id="PF13242">
    <property type="entry name" value="Hydrolase_like"/>
    <property type="match status" value="1"/>
</dbReference>
<dbReference type="HOGENOM" id="CLU_043473_0_0_1"/>
<dbReference type="eggNOG" id="KOG2882">
    <property type="taxonomic scope" value="Eukaryota"/>
</dbReference>
<dbReference type="InParanoid" id="Q75E54"/>
<dbReference type="STRING" id="284811.Q75E54"/>
<keyword evidence="1 5" id="KW-0378">Hydrolase</keyword>
<dbReference type="SUPFAM" id="SSF56784">
    <property type="entry name" value="HAD-like"/>
    <property type="match status" value="1"/>
</dbReference>
<dbReference type="RefSeq" id="NP_982763.1">
    <property type="nucleotide sequence ID" value="NM_208116.1"/>
</dbReference>
<feature type="binding site" evidence="8">
    <location>
        <position position="31"/>
    </location>
    <ligand>
        <name>Mg(2+)</name>
        <dbReference type="ChEBI" id="CHEBI:18420"/>
    </ligand>
</feature>
<dbReference type="GO" id="GO:0046872">
    <property type="term" value="F:metal ion binding"/>
    <property type="evidence" value="ECO:0007669"/>
    <property type="project" value="UniProtKB-KW"/>
</dbReference>
<proteinExistence type="predicted"/>
<evidence type="ECO:0000256" key="4">
    <source>
        <dbReference type="ARBA" id="ARBA00069197"/>
    </source>
</evidence>
<keyword evidence="8" id="KW-0460">Magnesium</keyword>
<sequence>MTGQQAPVKLDTPAGVHSFLDQYDTFLFDCDGVLWLGTHLLPLVKETLAMLTAKGKQLYFVTNNSTKSRAAYAKKFASFGITVGVEQIFTSSYAAALHVRDELRLAPGADKIWVFGEAGIQDELQLMGYETMGGADERLDAPFAADASPFLEGGLDPAVRAVVAGLDTHLNYHRLSVTLQYLQQPEVAFVATNLDNTLPQKGLKLPGAGTMIQCLVTASGREPQACGKPNQNMLKSIVAATGLDRTRTCMVGDRLNTDMRFGADGGLGTLLVLTGIETEAGALAPSAEHPQPAYYADKLGSLYEFSEIV</sequence>
<dbReference type="InterPro" id="IPR006349">
    <property type="entry name" value="PGP_euk"/>
</dbReference>
<dbReference type="GO" id="GO:0004721">
    <property type="term" value="F:phosphoprotein phosphatase activity"/>
    <property type="evidence" value="ECO:0007669"/>
    <property type="project" value="EnsemblFungi"/>
</dbReference>
<dbReference type="GO" id="GO:0008967">
    <property type="term" value="F:phosphoglycolate phosphatase activity"/>
    <property type="evidence" value="ECO:0000318"/>
    <property type="project" value="GO_Central"/>
</dbReference>
<comment type="catalytic activity">
    <reaction evidence="2 5">
        <text>4-nitrophenyl phosphate + H2O = 4-nitrophenol + phosphate + H(+)</text>
        <dbReference type="Rhea" id="RHEA:21664"/>
        <dbReference type="ChEBI" id="CHEBI:15377"/>
        <dbReference type="ChEBI" id="CHEBI:15378"/>
        <dbReference type="ChEBI" id="CHEBI:43474"/>
        <dbReference type="ChEBI" id="CHEBI:57917"/>
        <dbReference type="ChEBI" id="CHEBI:61146"/>
        <dbReference type="EC" id="3.1.3.41"/>
    </reaction>
</comment>